<accession>A0ABX0UXL4</accession>
<sequence>MRVLVTGEEGFTARHLAPLLVAHGHEALPLAADLTRPAEVAQRVSALMPDAVVHLAAISFVPDSTDARVYAVNTVGTVTLLDALAGLARPPRRVVLASSSHVYGTQAGRLAEDAPLQPVTHYGASKLAMECVARPYRERLGVVIARPFNYTGVGQGERFLVPKLVAAFRAHFPELRLGNRNVARDFSDVRHIVRAYFALLTADDVEAVYNLCSGRPVTIEALLAALEAQTGHRPRIVTDSALVRPNETPVQYGDPARMERLLGTAAPPVEDVLRWMLRQPA</sequence>
<comment type="caution">
    <text evidence="4">The sequence shown here is derived from an EMBL/GenBank/DDBJ whole genome shotgun (WGS) entry which is preliminary data.</text>
</comment>
<dbReference type="Gene3D" id="3.90.25.10">
    <property type="entry name" value="UDP-galactose 4-epimerase, domain 1"/>
    <property type="match status" value="1"/>
</dbReference>
<dbReference type="SUPFAM" id="SSF51735">
    <property type="entry name" value="NAD(P)-binding Rossmann-fold domains"/>
    <property type="match status" value="1"/>
</dbReference>
<keyword evidence="5" id="KW-1185">Reference proteome</keyword>
<dbReference type="Gene3D" id="3.40.50.720">
    <property type="entry name" value="NAD(P)-binding Rossmann-like Domain"/>
    <property type="match status" value="1"/>
</dbReference>
<organism evidence="4 5">
    <name type="scientific">Pseudochelatococcus lubricantis</name>
    <dbReference type="NCBI Taxonomy" id="1538102"/>
    <lineage>
        <taxon>Bacteria</taxon>
        <taxon>Pseudomonadati</taxon>
        <taxon>Pseudomonadota</taxon>
        <taxon>Alphaproteobacteria</taxon>
        <taxon>Hyphomicrobiales</taxon>
        <taxon>Chelatococcaceae</taxon>
        <taxon>Pseudochelatococcus</taxon>
    </lineage>
</organism>
<dbReference type="EMBL" id="JAASQI010000003">
    <property type="protein sequence ID" value="NIJ57682.1"/>
    <property type="molecule type" value="Genomic_DNA"/>
</dbReference>
<dbReference type="Proteomes" id="UP001429580">
    <property type="component" value="Unassembled WGS sequence"/>
</dbReference>
<comment type="pathway">
    <text evidence="1">Bacterial outer membrane biogenesis; LPS O-antigen biosynthesis.</text>
</comment>
<name>A0ABX0UXL4_9HYPH</name>
<feature type="domain" description="NAD-dependent epimerase/dehydratase" evidence="3">
    <location>
        <begin position="3"/>
        <end position="211"/>
    </location>
</feature>
<protein>
    <submittedName>
        <fullName evidence="4">Nucleoside-diphosphate-sugar epimerase</fullName>
    </submittedName>
</protein>
<gene>
    <name evidence="4" type="ORF">FHS82_001518</name>
</gene>
<reference evidence="4 5" key="1">
    <citation type="submission" date="2020-03" db="EMBL/GenBank/DDBJ databases">
        <title>Genomic Encyclopedia of Type Strains, Phase IV (KMG-IV): sequencing the most valuable type-strain genomes for metagenomic binning, comparative biology and taxonomic classification.</title>
        <authorList>
            <person name="Goeker M."/>
        </authorList>
    </citation>
    <scope>NUCLEOTIDE SEQUENCE [LARGE SCALE GENOMIC DNA]</scope>
    <source>
        <strain evidence="4 5">DSM 103870</strain>
    </source>
</reference>
<evidence type="ECO:0000259" key="3">
    <source>
        <dbReference type="Pfam" id="PF01370"/>
    </source>
</evidence>
<dbReference type="InterPro" id="IPR036291">
    <property type="entry name" value="NAD(P)-bd_dom_sf"/>
</dbReference>
<evidence type="ECO:0000256" key="1">
    <source>
        <dbReference type="ARBA" id="ARBA00005125"/>
    </source>
</evidence>
<dbReference type="PANTHER" id="PTHR43000">
    <property type="entry name" value="DTDP-D-GLUCOSE 4,6-DEHYDRATASE-RELATED"/>
    <property type="match status" value="1"/>
</dbReference>
<evidence type="ECO:0000313" key="5">
    <source>
        <dbReference type="Proteomes" id="UP001429580"/>
    </source>
</evidence>
<evidence type="ECO:0000256" key="2">
    <source>
        <dbReference type="ARBA" id="ARBA00007637"/>
    </source>
</evidence>
<proteinExistence type="inferred from homology"/>
<comment type="similarity">
    <text evidence="2">Belongs to the NAD(P)-dependent epimerase/dehydratase family.</text>
</comment>
<dbReference type="Pfam" id="PF01370">
    <property type="entry name" value="Epimerase"/>
    <property type="match status" value="1"/>
</dbReference>
<evidence type="ECO:0000313" key="4">
    <source>
        <dbReference type="EMBL" id="NIJ57682.1"/>
    </source>
</evidence>
<dbReference type="InterPro" id="IPR001509">
    <property type="entry name" value="Epimerase_deHydtase"/>
</dbReference>
<dbReference type="RefSeq" id="WP_166950535.1">
    <property type="nucleotide sequence ID" value="NZ_JAASQI010000003.1"/>
</dbReference>